<feature type="compositionally biased region" description="Basic and acidic residues" evidence="1">
    <location>
        <begin position="1129"/>
        <end position="1138"/>
    </location>
</feature>
<feature type="compositionally biased region" description="Polar residues" evidence="1">
    <location>
        <begin position="833"/>
        <end position="843"/>
    </location>
</feature>
<comment type="caution">
    <text evidence="4">The sequence shown here is derived from an EMBL/GenBank/DDBJ whole genome shotgun (WGS) entry which is preliminary data.</text>
</comment>
<feature type="compositionally biased region" description="Basic and acidic residues" evidence="1">
    <location>
        <begin position="1108"/>
        <end position="1120"/>
    </location>
</feature>
<name>A0AAE0RXJ0_9BIVA</name>
<feature type="region of interest" description="Disordered" evidence="1">
    <location>
        <begin position="367"/>
        <end position="405"/>
    </location>
</feature>
<reference evidence="4" key="3">
    <citation type="submission" date="2023-05" db="EMBL/GenBank/DDBJ databases">
        <authorList>
            <person name="Smith C.H."/>
        </authorList>
    </citation>
    <scope>NUCLEOTIDE SEQUENCE</scope>
    <source>
        <strain evidence="4">CHS0354</strain>
        <tissue evidence="4">Mantle</tissue>
    </source>
</reference>
<feature type="compositionally biased region" description="Basic and acidic residues" evidence="1">
    <location>
        <begin position="942"/>
        <end position="965"/>
    </location>
</feature>
<keyword evidence="5" id="KW-1185">Reference proteome</keyword>
<reference evidence="4" key="2">
    <citation type="journal article" date="2021" name="Genome Biol. Evol.">
        <title>Developing a high-quality reference genome for a parasitic bivalve with doubly uniparental inheritance (Bivalvia: Unionida).</title>
        <authorList>
            <person name="Smith C.H."/>
        </authorList>
    </citation>
    <scope>NUCLEOTIDE SEQUENCE</scope>
    <source>
        <strain evidence="4">CHS0354</strain>
        <tissue evidence="4">Mantle</tissue>
    </source>
</reference>
<organism evidence="4 5">
    <name type="scientific">Potamilus streckersoni</name>
    <dbReference type="NCBI Taxonomy" id="2493646"/>
    <lineage>
        <taxon>Eukaryota</taxon>
        <taxon>Metazoa</taxon>
        <taxon>Spiralia</taxon>
        <taxon>Lophotrochozoa</taxon>
        <taxon>Mollusca</taxon>
        <taxon>Bivalvia</taxon>
        <taxon>Autobranchia</taxon>
        <taxon>Heteroconchia</taxon>
        <taxon>Palaeoheterodonta</taxon>
        <taxon>Unionida</taxon>
        <taxon>Unionoidea</taxon>
        <taxon>Unionidae</taxon>
        <taxon>Ambleminae</taxon>
        <taxon>Lampsilini</taxon>
        <taxon>Potamilus</taxon>
    </lineage>
</organism>
<dbReference type="AlphaFoldDB" id="A0AAE0RXJ0"/>
<keyword evidence="2" id="KW-1133">Transmembrane helix</keyword>
<feature type="compositionally biased region" description="Low complexity" evidence="1">
    <location>
        <begin position="386"/>
        <end position="401"/>
    </location>
</feature>
<evidence type="ECO:0008006" key="6">
    <source>
        <dbReference type="Google" id="ProtNLM"/>
    </source>
</evidence>
<feature type="compositionally biased region" description="Basic and acidic residues" evidence="1">
    <location>
        <begin position="1148"/>
        <end position="1163"/>
    </location>
</feature>
<evidence type="ECO:0000256" key="3">
    <source>
        <dbReference type="SAM" id="SignalP"/>
    </source>
</evidence>
<dbReference type="Proteomes" id="UP001195483">
    <property type="component" value="Unassembled WGS sequence"/>
</dbReference>
<sequence>MPDIQRTVFGLLLLIHQSCSVALPERWAPINNMPASTLPHIPESWNYPYTKNSMCTFPYIWQASVGRCCYPVFNCGPGYGIEFCSVDRGNDSCVVCKNSSKQYHLVHSYHGVNAMCFDVSKSDEDECIVEETLPARGNFVASCGLPCECNPNNCFYGDDPCRCQQNQEICKQNQQMNTMTGECEACPWYSYKQSDGCGACLVNEHLWMLGSSNVPVPPSIPNVTVLVKTTGYLPNSTTEETNTRTTTALLPETKNNTPIQMDVIIGVVGVVGVIVFAIAGFLIIRRICCARSGASSQHYTTISQVPCPSIAFVNQSPVTRNQEENETSTLINKIPETNIQQSNGHIGLQSESYNNHNHFVNHKVVDMDSPKSSESSNDLGVHGHINEQNQSASSNNESPENLTEQNEVTHLLQNTDIRNRQENPAGQMEINHGNNNMEPSNNLGSTEEQRDMNYSGRQDPQSAVDLQTGSNAVQISHQKTDNQNKGTDTVNENQNIVHAEGTDLHSSDLFSSDSNNPCSLNHEMEKNLDGKMIHIRKDMELSDFFGGTNQFVRGSPVENSHCWSFPRDSVLDIDNLTVLQTPSTQNTVPQAICTSDVDNRTDDSIGKIPVKEIIRLVPQNTTANREPDPKTPTQESGTCSGDSKIPNKEPMGQSQKRHHESPHYLAMPLSPTTDCSRSPLGPFLCRSISSSTEDDDVAQNAVPQAVCTSDVDKNTDDNFGKTPVKEVVRVLPLSSSAMRGLHLGIPNQESGTCSDDSRISNEELRIHSEEGHPLSPQNLTMPLSPTCASNSSPIRPFLNRSVSSSTDRPTAVVPPMRQETQSHRQDEVENDDNMSTNSSTDISMSYGVVHFPGGTDASLRDESLESSNPSLSSRCEDNPPSFSYGISPPSAASHTQMENTESRRIGGLRSATWNRSQSQMMASQSRGGPDGASVPSHHRANRVMEPRQVFETEVKEPHQSEETDPKTLLSSTQERDRNELQRKDSDSDDDPEKIGLEVNQVEDVKKQLGDVCKGLVYSGHPPDAAENSSDEVQRKTSRKDIHAMGANAAKKEINLRNVPLHNDDQDNKQAFSSELEHKENKLDSAARSKLDTEETIDIYSSLQSKQDVQMETKSLEDGGKDGSLQDSKSSLEEIEKKGNGFFSDTDPLVDKSSSDQRSSHSEDEGVFSNGDAELNRELQRPSRGQINVHNEFNSSSLSVNSDESGIDTEELTIQYLQNS</sequence>
<feature type="compositionally biased region" description="Polar residues" evidence="1">
    <location>
        <begin position="890"/>
        <end position="899"/>
    </location>
</feature>
<feature type="region of interest" description="Disordered" evidence="1">
    <location>
        <begin position="426"/>
        <end position="463"/>
    </location>
</feature>
<feature type="region of interest" description="Disordered" evidence="1">
    <location>
        <begin position="616"/>
        <end position="661"/>
    </location>
</feature>
<proteinExistence type="predicted"/>
<feature type="compositionally biased region" description="Low complexity" evidence="1">
    <location>
        <begin position="1194"/>
        <end position="1203"/>
    </location>
</feature>
<evidence type="ECO:0000313" key="5">
    <source>
        <dbReference type="Proteomes" id="UP001195483"/>
    </source>
</evidence>
<feature type="compositionally biased region" description="Basic and acidic residues" evidence="1">
    <location>
        <begin position="973"/>
        <end position="985"/>
    </location>
</feature>
<feature type="signal peptide" evidence="3">
    <location>
        <begin position="1"/>
        <end position="22"/>
    </location>
</feature>
<feature type="compositionally biased region" description="Polar residues" evidence="1">
    <location>
        <begin position="1182"/>
        <end position="1193"/>
    </location>
</feature>
<feature type="compositionally biased region" description="Basic and acidic residues" evidence="1">
    <location>
        <begin position="1074"/>
        <end position="1092"/>
    </location>
</feature>
<evidence type="ECO:0000313" key="4">
    <source>
        <dbReference type="EMBL" id="KAK3581403.1"/>
    </source>
</evidence>
<dbReference type="EMBL" id="JAEAOA010001006">
    <property type="protein sequence ID" value="KAK3581403.1"/>
    <property type="molecule type" value="Genomic_DNA"/>
</dbReference>
<feature type="compositionally biased region" description="Basic and acidic residues" evidence="1">
    <location>
        <begin position="1031"/>
        <end position="1042"/>
    </location>
</feature>
<reference evidence="4" key="1">
    <citation type="journal article" date="2021" name="Genome Biol. Evol.">
        <title>A High-Quality Reference Genome for a Parasitic Bivalve with Doubly Uniparental Inheritance (Bivalvia: Unionida).</title>
        <authorList>
            <person name="Smith C.H."/>
        </authorList>
    </citation>
    <scope>NUCLEOTIDE SEQUENCE</scope>
    <source>
        <strain evidence="4">CHS0354</strain>
    </source>
</reference>
<gene>
    <name evidence="4" type="ORF">CHS0354_016257</name>
</gene>
<keyword evidence="2" id="KW-0472">Membrane</keyword>
<feature type="compositionally biased region" description="Polar residues" evidence="1">
    <location>
        <begin position="631"/>
        <end position="641"/>
    </location>
</feature>
<accession>A0AAE0RXJ0</accession>
<evidence type="ECO:0000256" key="1">
    <source>
        <dbReference type="SAM" id="MobiDB-lite"/>
    </source>
</evidence>
<feature type="compositionally biased region" description="Low complexity" evidence="1">
    <location>
        <begin position="916"/>
        <end position="925"/>
    </location>
</feature>
<keyword evidence="2" id="KW-0812">Transmembrane</keyword>
<feature type="compositionally biased region" description="Polar residues" evidence="1">
    <location>
        <begin position="432"/>
        <end position="446"/>
    </location>
</feature>
<feature type="chain" id="PRO_5042236476" description="TNFR-Cys domain-containing protein" evidence="3">
    <location>
        <begin position="23"/>
        <end position="1219"/>
    </location>
</feature>
<feature type="compositionally biased region" description="Polar residues" evidence="1">
    <location>
        <begin position="1098"/>
        <end position="1107"/>
    </location>
</feature>
<feature type="transmembrane region" description="Helical" evidence="2">
    <location>
        <begin position="263"/>
        <end position="284"/>
    </location>
</feature>
<evidence type="ECO:0000256" key="2">
    <source>
        <dbReference type="SAM" id="Phobius"/>
    </source>
</evidence>
<keyword evidence="3" id="KW-0732">Signal</keyword>
<protein>
    <recommendedName>
        <fullName evidence="6">TNFR-Cys domain-containing protein</fullName>
    </recommendedName>
</protein>
<feature type="region of interest" description="Disordered" evidence="1">
    <location>
        <begin position="787"/>
        <end position="1219"/>
    </location>
</feature>